<keyword evidence="2" id="KW-0378">Hydrolase</keyword>
<accession>A0A0E3Q928</accession>
<dbReference type="GO" id="GO:0016787">
    <property type="term" value="F:hydrolase activity"/>
    <property type="evidence" value="ECO:0007669"/>
    <property type="project" value="UniProtKB-KW"/>
</dbReference>
<feature type="binding site" evidence="1">
    <location>
        <position position="66"/>
    </location>
    <ligand>
        <name>Mg(2+)</name>
        <dbReference type="ChEBI" id="CHEBI:18420"/>
        <label>1</label>
    </ligand>
</feature>
<comment type="cofactor">
    <cofactor evidence="1">
        <name>Mg(2+)</name>
        <dbReference type="ChEBI" id="CHEBI:18420"/>
    </cofactor>
    <text evidence="1">Binds 2 magnesium ions per subunit.</text>
</comment>
<proteinExistence type="predicted"/>
<dbReference type="Pfam" id="PF03747">
    <property type="entry name" value="ADP_ribosyl_GH"/>
    <property type="match status" value="1"/>
</dbReference>
<protein>
    <submittedName>
        <fullName evidence="2">ADP-ribosylglycohydrolase</fullName>
    </submittedName>
</protein>
<name>A0A0E3Q928_9EURY</name>
<evidence type="ECO:0000313" key="3">
    <source>
        <dbReference type="Proteomes" id="UP000033096"/>
    </source>
</evidence>
<dbReference type="Gene3D" id="1.10.4080.10">
    <property type="entry name" value="ADP-ribosylation/Crystallin J1"/>
    <property type="match status" value="1"/>
</dbReference>
<dbReference type="GO" id="GO:0046872">
    <property type="term" value="F:metal ion binding"/>
    <property type="evidence" value="ECO:0007669"/>
    <property type="project" value="UniProtKB-KW"/>
</dbReference>
<dbReference type="InterPro" id="IPR005502">
    <property type="entry name" value="Ribosyl_crysJ1"/>
</dbReference>
<feature type="binding site" evidence="1">
    <location>
        <position position="67"/>
    </location>
    <ligand>
        <name>Mg(2+)</name>
        <dbReference type="ChEBI" id="CHEBI:18420"/>
        <label>1</label>
    </ligand>
</feature>
<evidence type="ECO:0000313" key="2">
    <source>
        <dbReference type="EMBL" id="AKB45422.1"/>
    </source>
</evidence>
<evidence type="ECO:0000256" key="1">
    <source>
        <dbReference type="PIRSR" id="PIRSR605502-1"/>
    </source>
</evidence>
<sequence length="83" mass="9371">MHGIKNHEYRKYAGYSKSQKKLRGYLFGTVCADALGRPVEHLALEQIKEKYGENGILELPPNSPWTDDTQLMLVLARALLRGA</sequence>
<dbReference type="STRING" id="1434123.MSVAZ_3153"/>
<feature type="binding site" evidence="1">
    <location>
        <position position="68"/>
    </location>
    <ligand>
        <name>Mg(2+)</name>
        <dbReference type="ChEBI" id="CHEBI:18420"/>
        <label>1</label>
    </ligand>
</feature>
<dbReference type="InterPro" id="IPR036705">
    <property type="entry name" value="Ribosyl_crysJ1_sf"/>
</dbReference>
<keyword evidence="1" id="KW-0460">Magnesium</keyword>
<dbReference type="EMBL" id="CP009520">
    <property type="protein sequence ID" value="AKB45422.1"/>
    <property type="molecule type" value="Genomic_DNA"/>
</dbReference>
<dbReference type="Proteomes" id="UP000033096">
    <property type="component" value="Chromosome"/>
</dbReference>
<dbReference type="AlphaFoldDB" id="A0A0E3Q928"/>
<dbReference type="SUPFAM" id="SSF101478">
    <property type="entry name" value="ADP-ribosylglycohydrolase"/>
    <property type="match status" value="1"/>
</dbReference>
<keyword evidence="1" id="KW-0479">Metal-binding</keyword>
<keyword evidence="3" id="KW-1185">Reference proteome</keyword>
<dbReference type="HOGENOM" id="CLU_2534748_0_0_2"/>
<dbReference type="KEGG" id="mvc:MSVAZ_3153"/>
<organism evidence="2 3">
    <name type="scientific">Methanosarcina vacuolata Z-761</name>
    <dbReference type="NCBI Taxonomy" id="1434123"/>
    <lineage>
        <taxon>Archaea</taxon>
        <taxon>Methanobacteriati</taxon>
        <taxon>Methanobacteriota</taxon>
        <taxon>Stenosarchaea group</taxon>
        <taxon>Methanomicrobia</taxon>
        <taxon>Methanosarcinales</taxon>
        <taxon>Methanosarcinaceae</taxon>
        <taxon>Methanosarcina</taxon>
    </lineage>
</organism>
<gene>
    <name evidence="2" type="ORF">MSVAZ_3153</name>
</gene>
<dbReference type="PATRIC" id="fig|1434123.4.peg.3872"/>
<reference evidence="2 3" key="1">
    <citation type="submission" date="2014-07" db="EMBL/GenBank/DDBJ databases">
        <title>Methanogenic archaea and the global carbon cycle.</title>
        <authorList>
            <person name="Henriksen J.R."/>
            <person name="Luke J."/>
            <person name="Reinhart S."/>
            <person name="Benedict M.N."/>
            <person name="Youngblut N.D."/>
            <person name="Metcalf M.E."/>
            <person name="Whitaker R.J."/>
            <person name="Metcalf W.W."/>
        </authorList>
    </citation>
    <scope>NUCLEOTIDE SEQUENCE [LARGE SCALE GENOMIC DNA]</scope>
    <source>
        <strain evidence="2 3">Z-761</strain>
    </source>
</reference>